<dbReference type="RefSeq" id="WP_270041343.1">
    <property type="nucleotide sequence ID" value="NZ_JAPDOD010000016.1"/>
</dbReference>
<dbReference type="InterPro" id="IPR001647">
    <property type="entry name" value="HTH_TetR"/>
</dbReference>
<name>A0A9X3S3H1_9ACTN</name>
<keyword evidence="3" id="KW-0804">Transcription</keyword>
<dbReference type="PRINTS" id="PR00455">
    <property type="entry name" value="HTHTETR"/>
</dbReference>
<dbReference type="SUPFAM" id="SSF48498">
    <property type="entry name" value="Tetracyclin repressor-like, C-terminal domain"/>
    <property type="match status" value="1"/>
</dbReference>
<evidence type="ECO:0000256" key="4">
    <source>
        <dbReference type="PROSITE-ProRule" id="PRU00335"/>
    </source>
</evidence>
<evidence type="ECO:0000313" key="7">
    <source>
        <dbReference type="Proteomes" id="UP001149140"/>
    </source>
</evidence>
<dbReference type="SUPFAM" id="SSF46689">
    <property type="entry name" value="Homeodomain-like"/>
    <property type="match status" value="1"/>
</dbReference>
<gene>
    <name evidence="6" type="ORF">OM076_17670</name>
</gene>
<keyword evidence="1" id="KW-0805">Transcription regulation</keyword>
<comment type="caution">
    <text evidence="6">The sequence shown here is derived from an EMBL/GenBank/DDBJ whole genome shotgun (WGS) entry which is preliminary data.</text>
</comment>
<proteinExistence type="predicted"/>
<keyword evidence="2 4" id="KW-0238">DNA-binding</keyword>
<dbReference type="Gene3D" id="1.10.357.10">
    <property type="entry name" value="Tetracycline Repressor, domain 2"/>
    <property type="match status" value="1"/>
</dbReference>
<dbReference type="PANTHER" id="PTHR47506">
    <property type="entry name" value="TRANSCRIPTIONAL REGULATORY PROTEIN"/>
    <property type="match status" value="1"/>
</dbReference>
<evidence type="ECO:0000259" key="5">
    <source>
        <dbReference type="PROSITE" id="PS50977"/>
    </source>
</evidence>
<evidence type="ECO:0000256" key="3">
    <source>
        <dbReference type="ARBA" id="ARBA00023163"/>
    </source>
</evidence>
<dbReference type="Pfam" id="PF00440">
    <property type="entry name" value="TetR_N"/>
    <property type="match status" value="1"/>
</dbReference>
<feature type="domain" description="HTH tetR-type" evidence="5">
    <location>
        <begin position="12"/>
        <end position="72"/>
    </location>
</feature>
<evidence type="ECO:0000313" key="6">
    <source>
        <dbReference type="EMBL" id="MDA0162106.1"/>
    </source>
</evidence>
<dbReference type="InterPro" id="IPR036271">
    <property type="entry name" value="Tet_transcr_reg_TetR-rel_C_sf"/>
</dbReference>
<keyword evidence="7" id="KW-1185">Reference proteome</keyword>
<protein>
    <submittedName>
        <fullName evidence="6">TetR/AcrR family transcriptional regulator</fullName>
    </submittedName>
</protein>
<accession>A0A9X3S3H1</accession>
<dbReference type="GO" id="GO:0003677">
    <property type="term" value="F:DNA binding"/>
    <property type="evidence" value="ECO:0007669"/>
    <property type="project" value="UniProtKB-UniRule"/>
</dbReference>
<dbReference type="PROSITE" id="PS50977">
    <property type="entry name" value="HTH_TETR_2"/>
    <property type="match status" value="1"/>
</dbReference>
<dbReference type="InterPro" id="IPR009057">
    <property type="entry name" value="Homeodomain-like_sf"/>
</dbReference>
<sequence length="195" mass="21685">MARVAYTTPEGRARRDQLVRAAMQAFAQRGYHGVTMDTIAAEVGVTRQGLLHHFPSKVDLLVAVLERRDEDDSELLSTLRAREDTPLAEILRAVLRHNAQRPGLAALFTILSAESVDPEHPAHDWFADRYRRGRILVAEWIAAEQARGRITSAATPQRLATSVLALLDGLQLQQQLEDEPLDIDGVLAELLALLR</sequence>
<dbReference type="AlphaFoldDB" id="A0A9X3S3H1"/>
<evidence type="ECO:0000256" key="2">
    <source>
        <dbReference type="ARBA" id="ARBA00023125"/>
    </source>
</evidence>
<dbReference type="PANTHER" id="PTHR47506:SF6">
    <property type="entry name" value="HTH-TYPE TRANSCRIPTIONAL REPRESSOR NEMR"/>
    <property type="match status" value="1"/>
</dbReference>
<dbReference type="Proteomes" id="UP001149140">
    <property type="component" value="Unassembled WGS sequence"/>
</dbReference>
<organism evidence="6 7">
    <name type="scientific">Solirubrobacter ginsenosidimutans</name>
    <dbReference type="NCBI Taxonomy" id="490573"/>
    <lineage>
        <taxon>Bacteria</taxon>
        <taxon>Bacillati</taxon>
        <taxon>Actinomycetota</taxon>
        <taxon>Thermoleophilia</taxon>
        <taxon>Solirubrobacterales</taxon>
        <taxon>Solirubrobacteraceae</taxon>
        <taxon>Solirubrobacter</taxon>
    </lineage>
</organism>
<evidence type="ECO:0000256" key="1">
    <source>
        <dbReference type="ARBA" id="ARBA00023015"/>
    </source>
</evidence>
<feature type="DNA-binding region" description="H-T-H motif" evidence="4">
    <location>
        <begin position="35"/>
        <end position="54"/>
    </location>
</feature>
<dbReference type="EMBL" id="JAPDOD010000016">
    <property type="protein sequence ID" value="MDA0162106.1"/>
    <property type="molecule type" value="Genomic_DNA"/>
</dbReference>
<reference evidence="6" key="1">
    <citation type="submission" date="2022-10" db="EMBL/GenBank/DDBJ databases">
        <title>The WGS of Solirubrobacter ginsenosidimutans DSM 21036.</title>
        <authorList>
            <person name="Jiang Z."/>
        </authorList>
    </citation>
    <scope>NUCLEOTIDE SEQUENCE</scope>
    <source>
        <strain evidence="6">DSM 21036</strain>
    </source>
</reference>